<evidence type="ECO:0000313" key="6">
    <source>
        <dbReference type="EMBL" id="RWS20628.1"/>
    </source>
</evidence>
<comment type="catalytic activity">
    <reaction evidence="1">
        <text>an N-(acyl)-sphingosylphosphoethanolamine = an N-(acyl)-sphingosyl-1,3-cyclic phosphate + ethanolamine</text>
        <dbReference type="Rhea" id="RHEA:60648"/>
        <dbReference type="ChEBI" id="CHEBI:57603"/>
        <dbReference type="ChEBI" id="CHEBI:143891"/>
        <dbReference type="ChEBI" id="CHEBI:143892"/>
    </reaction>
</comment>
<name>A0A443RZD3_9ACAR</name>
<keyword evidence="4" id="KW-1015">Disulfide bond</keyword>
<keyword evidence="5" id="KW-0456">Lyase</keyword>
<dbReference type="GO" id="GO:0046872">
    <property type="term" value="F:metal ion binding"/>
    <property type="evidence" value="ECO:0007669"/>
    <property type="project" value="UniProtKB-KW"/>
</dbReference>
<evidence type="ECO:0000256" key="2">
    <source>
        <dbReference type="ARBA" id="ARBA00022723"/>
    </source>
</evidence>
<evidence type="ECO:0000256" key="5">
    <source>
        <dbReference type="ARBA" id="ARBA00023239"/>
    </source>
</evidence>
<dbReference type="AlphaFoldDB" id="A0A443RZD3"/>
<dbReference type="Proteomes" id="UP000288716">
    <property type="component" value="Unassembled WGS sequence"/>
</dbReference>
<organism evidence="6 7">
    <name type="scientific">Leptotrombidium deliense</name>
    <dbReference type="NCBI Taxonomy" id="299467"/>
    <lineage>
        <taxon>Eukaryota</taxon>
        <taxon>Metazoa</taxon>
        <taxon>Ecdysozoa</taxon>
        <taxon>Arthropoda</taxon>
        <taxon>Chelicerata</taxon>
        <taxon>Arachnida</taxon>
        <taxon>Acari</taxon>
        <taxon>Acariformes</taxon>
        <taxon>Trombidiformes</taxon>
        <taxon>Prostigmata</taxon>
        <taxon>Anystina</taxon>
        <taxon>Parasitengona</taxon>
        <taxon>Trombiculoidea</taxon>
        <taxon>Trombiculidae</taxon>
        <taxon>Leptotrombidium</taxon>
    </lineage>
</organism>
<dbReference type="GO" id="GO:0006629">
    <property type="term" value="P:lipid metabolic process"/>
    <property type="evidence" value="ECO:0007669"/>
    <property type="project" value="InterPro"/>
</dbReference>
<comment type="caution">
    <text evidence="6">The sequence shown here is derived from an EMBL/GenBank/DDBJ whole genome shotgun (WGS) entry which is preliminary data.</text>
</comment>
<keyword evidence="3" id="KW-0460">Magnesium</keyword>
<dbReference type="VEuPathDB" id="VectorBase:LDEU011412"/>
<gene>
    <name evidence="6" type="ORF">B4U80_08631</name>
</gene>
<dbReference type="GO" id="GO:0016829">
    <property type="term" value="F:lyase activity"/>
    <property type="evidence" value="ECO:0007669"/>
    <property type="project" value="UniProtKB-KW"/>
</dbReference>
<dbReference type="GO" id="GO:0008081">
    <property type="term" value="F:phosphoric diester hydrolase activity"/>
    <property type="evidence" value="ECO:0007669"/>
    <property type="project" value="InterPro"/>
</dbReference>
<dbReference type="InterPro" id="IPR017946">
    <property type="entry name" value="PLC-like_Pdiesterase_TIM-brl"/>
</dbReference>
<keyword evidence="2" id="KW-0479">Metal-binding</keyword>
<dbReference type="Gene3D" id="3.20.20.190">
    <property type="entry name" value="Phosphatidylinositol (PI) phosphodiesterase"/>
    <property type="match status" value="1"/>
</dbReference>
<protein>
    <submittedName>
        <fullName evidence="6">Sphingomyelinase D A1-like protein</fullName>
    </submittedName>
</protein>
<reference evidence="6 7" key="1">
    <citation type="journal article" date="2018" name="Gigascience">
        <title>Genomes of trombidid mites reveal novel predicted allergens and laterally-transferred genes associated with secondary metabolism.</title>
        <authorList>
            <person name="Dong X."/>
            <person name="Chaisiri K."/>
            <person name="Xia D."/>
            <person name="Armstrong S.D."/>
            <person name="Fang Y."/>
            <person name="Donnelly M.J."/>
            <person name="Kadowaki T."/>
            <person name="McGarry J.W."/>
            <person name="Darby A.C."/>
            <person name="Makepeace B.L."/>
        </authorList>
    </citation>
    <scope>NUCLEOTIDE SEQUENCE [LARGE SCALE GENOMIC DNA]</scope>
    <source>
        <strain evidence="6">UoL-UT</strain>
    </source>
</reference>
<evidence type="ECO:0000256" key="3">
    <source>
        <dbReference type="ARBA" id="ARBA00022842"/>
    </source>
</evidence>
<dbReference type="OrthoDB" id="1058301at2759"/>
<keyword evidence="7" id="KW-1185">Reference proteome</keyword>
<evidence type="ECO:0000313" key="7">
    <source>
        <dbReference type="Proteomes" id="UP000288716"/>
    </source>
</evidence>
<evidence type="ECO:0000256" key="4">
    <source>
        <dbReference type="ARBA" id="ARBA00023157"/>
    </source>
</evidence>
<sequence>MFKELMSISYQQKRPFYNIGHMLGSNAIETDIVFSADGNALYTFHGLPCDCFRNCYHSEQIPVYFEYTRNLTSPENEIYHPNFTLLLLDLKTGGINQNALNEAGKKLFIFYRNTYFHITKPCR</sequence>
<dbReference type="EMBL" id="NCKV01016427">
    <property type="protein sequence ID" value="RWS20628.1"/>
    <property type="molecule type" value="Genomic_DNA"/>
</dbReference>
<evidence type="ECO:0000256" key="1">
    <source>
        <dbReference type="ARBA" id="ARBA00000110"/>
    </source>
</evidence>
<proteinExistence type="predicted"/>
<accession>A0A443RZD3</accession>